<dbReference type="SMART" id="SM01267">
    <property type="entry name" value="LAG1_DNAbind"/>
    <property type="match status" value="1"/>
</dbReference>
<dbReference type="SUPFAM" id="SSF81296">
    <property type="entry name" value="E set domains"/>
    <property type="match status" value="1"/>
</dbReference>
<feature type="domain" description="Beta-trefoil DNA-binding" evidence="9">
    <location>
        <begin position="159"/>
        <end position="454"/>
    </location>
</feature>
<dbReference type="InterPro" id="IPR013783">
    <property type="entry name" value="Ig-like_fold"/>
</dbReference>
<evidence type="ECO:0000256" key="3">
    <source>
        <dbReference type="ARBA" id="ARBA00023015"/>
    </source>
</evidence>
<keyword evidence="5" id="KW-0804">Transcription</keyword>
<feature type="compositionally biased region" description="Low complexity" evidence="7">
    <location>
        <begin position="47"/>
        <end position="64"/>
    </location>
</feature>
<keyword evidence="3" id="KW-0805">Transcription regulation</keyword>
<dbReference type="SUPFAM" id="SSF49417">
    <property type="entry name" value="p53-like transcription factors"/>
    <property type="match status" value="1"/>
</dbReference>
<evidence type="ECO:0000256" key="4">
    <source>
        <dbReference type="ARBA" id="ARBA00023125"/>
    </source>
</evidence>
<feature type="compositionally biased region" description="Basic and acidic residues" evidence="7">
    <location>
        <begin position="65"/>
        <end position="87"/>
    </location>
</feature>
<keyword evidence="4" id="KW-0238">DNA-binding</keyword>
<dbReference type="Proteomes" id="UP001448207">
    <property type="component" value="Unassembled WGS sequence"/>
</dbReference>
<dbReference type="InterPro" id="IPR038007">
    <property type="entry name" value="RBP-Jkappa_IPT"/>
</dbReference>
<evidence type="ECO:0000313" key="10">
    <source>
        <dbReference type="EMBL" id="KAL0096162.1"/>
    </source>
</evidence>
<gene>
    <name evidence="10" type="ORF">J3Q64DRAFT_1668885</name>
</gene>
<dbReference type="Pfam" id="PF09271">
    <property type="entry name" value="LAG1-DNAbind"/>
    <property type="match status" value="1"/>
</dbReference>
<evidence type="ECO:0008006" key="12">
    <source>
        <dbReference type="Google" id="ProtNLM"/>
    </source>
</evidence>
<reference evidence="10 11" key="1">
    <citation type="submission" date="2024-04" db="EMBL/GenBank/DDBJ databases">
        <title>Symmetric and asymmetric DNA N6-adenine methylation regulates different biological responses in Mucorales.</title>
        <authorList>
            <consortium name="Lawrence Berkeley National Laboratory"/>
            <person name="Lax C."/>
            <person name="Mondo S.J."/>
            <person name="Osorio-Concepcion M."/>
            <person name="Muszewska A."/>
            <person name="Corrochano-Luque M."/>
            <person name="Gutierrez G."/>
            <person name="Riley R."/>
            <person name="Lipzen A."/>
            <person name="Guo J."/>
            <person name="Hundley H."/>
            <person name="Amirebrahimi M."/>
            <person name="Ng V."/>
            <person name="Lorenzo-Gutierrez D."/>
            <person name="Binder U."/>
            <person name="Yang J."/>
            <person name="Song Y."/>
            <person name="Canovas D."/>
            <person name="Navarro E."/>
            <person name="Freitag M."/>
            <person name="Gabaldon T."/>
            <person name="Grigoriev I.V."/>
            <person name="Corrochano L.M."/>
            <person name="Nicolas F.E."/>
            <person name="Garre V."/>
        </authorList>
    </citation>
    <scope>NUCLEOTIDE SEQUENCE [LARGE SCALE GENOMIC DNA]</scope>
    <source>
        <strain evidence="10 11">L51</strain>
    </source>
</reference>
<comment type="similarity">
    <text evidence="2">Belongs to the Su(H) family.</text>
</comment>
<sequence length="641" mass="70377">MKQPNQKSLAPPQLSISISGEPCLYTGQVEWYSGSGILMGQTGSTAELTNANSTSNSTNNPQSTKKSDENEPRHRRLRMAEPKHQDKRWYQHEQEAPLMGRCVSKQLFITDADEKRKRVECVFKINLGNGLPLGAMSSRPIKVISKPSKKKQSPRNAELCIHHGGLVSLFNRVRSQTVSTKYLGVSLDNGPLNAFPSHSSQPKISKIPENTCFVARTSSWDAFVVWIVDTNSPPPPPQQQQQQNSSNPDNYTAKDFIGPSMSPLSVPYPPPPAVALRNTTDQPLVVHYNQPIVLQCLRTGLVSPVMVIRKVDRASTVLGGARCPDGSEPGGGERGDEILGDPVSQLHRIALQIIQGTPSPTAGADQQQSHSHSHSRHLHSLTTSNLTEDEFMPRTSRPAAYLACLNDNVGMRQTTQARKRTAFAPQFSSLSASLSSSSTSTSTSSSSNPNSLAYLSALVDSKVGTKRSAACDFADIPDPSSLTIHSHPMAGMDSYWSEDVSDAAIWTIVGTDCADYTFWIPPKHMLEEAGIKTEPTAPLVTNNLSELENSSLSAPSVQQKRPLTMSLCGQHFTRDLQVWFGDIPAPFVEYRGRDHIVCRIPSQEDLVHCVCLEKDEKEYKVPIMLVRGDGVIHKTNAFYRF</sequence>
<dbReference type="Pfam" id="PF20144">
    <property type="entry name" value="TIG_SUH"/>
    <property type="match status" value="1"/>
</dbReference>
<feature type="region of interest" description="Disordered" evidence="7">
    <location>
        <begin position="319"/>
        <end position="339"/>
    </location>
</feature>
<evidence type="ECO:0000259" key="9">
    <source>
        <dbReference type="SMART" id="SM01268"/>
    </source>
</evidence>
<dbReference type="Pfam" id="PF09270">
    <property type="entry name" value="BTD"/>
    <property type="match status" value="1"/>
</dbReference>
<protein>
    <recommendedName>
        <fullName evidence="12">Recombining binding protein suppressor of hairless</fullName>
    </recommendedName>
</protein>
<evidence type="ECO:0000256" key="6">
    <source>
        <dbReference type="ARBA" id="ARBA00023242"/>
    </source>
</evidence>
<dbReference type="InterPro" id="IPR014756">
    <property type="entry name" value="Ig_E-set"/>
</dbReference>
<dbReference type="InterPro" id="IPR008967">
    <property type="entry name" value="p53-like_TF_DNA-bd_sf"/>
</dbReference>
<comment type="subcellular location">
    <subcellularLocation>
        <location evidence="1">Nucleus</location>
    </subcellularLocation>
</comment>
<dbReference type="Gene3D" id="2.60.40.10">
    <property type="entry name" value="Immunoglobulins"/>
    <property type="match status" value="1"/>
</dbReference>
<evidence type="ECO:0000256" key="5">
    <source>
        <dbReference type="ARBA" id="ARBA00023163"/>
    </source>
</evidence>
<keyword evidence="6" id="KW-0539">Nucleus</keyword>
<dbReference type="PANTHER" id="PTHR10665">
    <property type="entry name" value="RECOMBINING BINDING PROTEIN SUPPRESSOR OF HAIRLESS"/>
    <property type="match status" value="1"/>
</dbReference>
<accession>A0ABR3BBG3</accession>
<name>A0ABR3BBG3_PHYBL</name>
<dbReference type="SUPFAM" id="SSF110217">
    <property type="entry name" value="DNA-binding protein LAG-1 (CSL)"/>
    <property type="match status" value="1"/>
</dbReference>
<evidence type="ECO:0000256" key="1">
    <source>
        <dbReference type="ARBA" id="ARBA00004123"/>
    </source>
</evidence>
<dbReference type="InterPro" id="IPR015350">
    <property type="entry name" value="Beta-trefoil_DNA-bd_dom"/>
</dbReference>
<comment type="caution">
    <text evidence="10">The sequence shown here is derived from an EMBL/GenBank/DDBJ whole genome shotgun (WGS) entry which is preliminary data.</text>
</comment>
<keyword evidence="11" id="KW-1185">Reference proteome</keyword>
<dbReference type="Gene3D" id="2.80.10.50">
    <property type="match status" value="1"/>
</dbReference>
<dbReference type="SMART" id="SM01268">
    <property type="entry name" value="BTD"/>
    <property type="match status" value="1"/>
</dbReference>
<dbReference type="InterPro" id="IPR036358">
    <property type="entry name" value="BTD_sf"/>
</dbReference>
<dbReference type="InterPro" id="IPR015351">
    <property type="entry name" value="RBP-J/Cbf11/Cbf12_DNA-bd"/>
</dbReference>
<feature type="compositionally biased region" description="Low complexity" evidence="7">
    <location>
        <begin position="239"/>
        <end position="248"/>
    </location>
</feature>
<proteinExistence type="inferred from homology"/>
<feature type="domain" description="RBP-J/Cbf11/Cbf12 DNA binding" evidence="8">
    <location>
        <begin position="37"/>
        <end position="158"/>
    </location>
</feature>
<evidence type="ECO:0000313" key="11">
    <source>
        <dbReference type="Proteomes" id="UP001448207"/>
    </source>
</evidence>
<evidence type="ECO:0000256" key="7">
    <source>
        <dbReference type="SAM" id="MobiDB-lite"/>
    </source>
</evidence>
<feature type="region of interest" description="Disordered" evidence="7">
    <location>
        <begin position="47"/>
        <end position="87"/>
    </location>
</feature>
<feature type="region of interest" description="Disordered" evidence="7">
    <location>
        <begin position="231"/>
        <end position="264"/>
    </location>
</feature>
<dbReference type="EMBL" id="JBCLYO010000001">
    <property type="protein sequence ID" value="KAL0096162.1"/>
    <property type="molecule type" value="Genomic_DNA"/>
</dbReference>
<evidence type="ECO:0000256" key="2">
    <source>
        <dbReference type="ARBA" id="ARBA00009704"/>
    </source>
</evidence>
<dbReference type="InterPro" id="IPR040159">
    <property type="entry name" value="CLS_fam"/>
</dbReference>
<evidence type="ECO:0000259" key="8">
    <source>
        <dbReference type="SMART" id="SM01267"/>
    </source>
</evidence>
<feature type="region of interest" description="Disordered" evidence="7">
    <location>
        <begin position="357"/>
        <end position="389"/>
    </location>
</feature>
<organism evidence="10 11">
    <name type="scientific">Phycomyces blakesleeanus</name>
    <dbReference type="NCBI Taxonomy" id="4837"/>
    <lineage>
        <taxon>Eukaryota</taxon>
        <taxon>Fungi</taxon>
        <taxon>Fungi incertae sedis</taxon>
        <taxon>Mucoromycota</taxon>
        <taxon>Mucoromycotina</taxon>
        <taxon>Mucoromycetes</taxon>
        <taxon>Mucorales</taxon>
        <taxon>Phycomycetaceae</taxon>
        <taxon>Phycomyces</taxon>
    </lineage>
</organism>